<keyword evidence="2" id="KW-1185">Reference proteome</keyword>
<name>A0ABQ0G5B1_9PEZI</name>
<dbReference type="EMBL" id="BAAFSV010000002">
    <property type="protein sequence ID" value="GAB1312909.1"/>
    <property type="molecule type" value="Genomic_DNA"/>
</dbReference>
<accession>A0ABQ0G5B1</accession>
<protein>
    <submittedName>
        <fullName evidence="1">Uncharacterized protein</fullName>
    </submittedName>
</protein>
<evidence type="ECO:0000313" key="1">
    <source>
        <dbReference type="EMBL" id="GAB1312909.1"/>
    </source>
</evidence>
<evidence type="ECO:0000313" key="2">
    <source>
        <dbReference type="Proteomes" id="UP001628179"/>
    </source>
</evidence>
<dbReference type="Proteomes" id="UP001628179">
    <property type="component" value="Unassembled WGS sequence"/>
</dbReference>
<proteinExistence type="predicted"/>
<sequence>MALWASSTHSE</sequence>
<organism evidence="1 2">
    <name type="scientific">Madurella fahalii</name>
    <dbReference type="NCBI Taxonomy" id="1157608"/>
    <lineage>
        <taxon>Eukaryota</taxon>
        <taxon>Fungi</taxon>
        <taxon>Dikarya</taxon>
        <taxon>Ascomycota</taxon>
        <taxon>Pezizomycotina</taxon>
        <taxon>Sordariomycetes</taxon>
        <taxon>Sordariomycetidae</taxon>
        <taxon>Sordariales</taxon>
        <taxon>Sordariales incertae sedis</taxon>
        <taxon>Madurella</taxon>
    </lineage>
</organism>
<reference evidence="1 2" key="1">
    <citation type="submission" date="2024-09" db="EMBL/GenBank/DDBJ databases">
        <title>Itraconazole resistance in Madurella fahalii resulting from another homologue of gene encoding cytochrome P450 14-alpha sterol demethylase (CYP51).</title>
        <authorList>
            <person name="Yoshioka I."/>
            <person name="Fahal A.H."/>
            <person name="Kaneko S."/>
            <person name="Yaguchi T."/>
        </authorList>
    </citation>
    <scope>NUCLEOTIDE SEQUENCE [LARGE SCALE GENOMIC DNA]</scope>
    <source>
        <strain evidence="1 2">IFM 68171</strain>
    </source>
</reference>
<comment type="caution">
    <text evidence="1">The sequence shown here is derived from an EMBL/GenBank/DDBJ whole genome shotgun (WGS) entry which is preliminary data.</text>
</comment>
<gene>
    <name evidence="1" type="ORF">MFIFM68171_03119</name>
</gene>